<dbReference type="PANTHER" id="PTHR10954">
    <property type="entry name" value="RIBONUCLEASE H2 SUBUNIT A"/>
    <property type="match status" value="1"/>
</dbReference>
<dbReference type="InterPro" id="IPR012337">
    <property type="entry name" value="RNaseH-like_sf"/>
</dbReference>
<evidence type="ECO:0000256" key="4">
    <source>
        <dbReference type="ARBA" id="ARBA00004496"/>
    </source>
</evidence>
<keyword evidence="18" id="KW-1185">Reference proteome</keyword>
<evidence type="ECO:0000256" key="8">
    <source>
        <dbReference type="ARBA" id="ARBA00022490"/>
    </source>
</evidence>
<evidence type="ECO:0000256" key="10">
    <source>
        <dbReference type="ARBA" id="ARBA00022723"/>
    </source>
</evidence>
<dbReference type="GO" id="GO:0005737">
    <property type="term" value="C:cytoplasm"/>
    <property type="evidence" value="ECO:0007669"/>
    <property type="project" value="UniProtKB-SubCell"/>
</dbReference>
<dbReference type="Pfam" id="PF11858">
    <property type="entry name" value="DUF3378"/>
    <property type="match status" value="1"/>
</dbReference>
<dbReference type="eggNOG" id="COG1039">
    <property type="taxonomic scope" value="Bacteria"/>
</dbReference>
<dbReference type="CDD" id="cd14796">
    <property type="entry name" value="RNAse_HIII_N"/>
    <property type="match status" value="1"/>
</dbReference>
<evidence type="ECO:0000256" key="7">
    <source>
        <dbReference type="ARBA" id="ARBA00021407"/>
    </source>
</evidence>
<dbReference type="InterPro" id="IPR004641">
    <property type="entry name" value="RNase_HIII"/>
</dbReference>
<comment type="function">
    <text evidence="3 14">Endonuclease that specifically degrades the RNA of RNA-DNA hybrids.</text>
</comment>
<evidence type="ECO:0000256" key="14">
    <source>
        <dbReference type="HAMAP-Rule" id="MF_00053"/>
    </source>
</evidence>
<accession>C7XWJ5</accession>
<dbReference type="Proteomes" id="UP000003987">
    <property type="component" value="Unassembled WGS sequence"/>
</dbReference>
<dbReference type="GO" id="GO:0000287">
    <property type="term" value="F:magnesium ion binding"/>
    <property type="evidence" value="ECO:0007669"/>
    <property type="project" value="UniProtKB-UniRule"/>
</dbReference>
<name>C7XWJ5_9LACO</name>
<protein>
    <recommendedName>
        <fullName evidence="7 14">Ribonuclease HIII</fullName>
        <shortName evidence="14">RNase HIII</shortName>
        <ecNumber evidence="6 14">3.1.26.4</ecNumber>
    </recommendedName>
</protein>
<comment type="similarity">
    <text evidence="5 14">Belongs to the RNase HII family. RnhC subfamily.</text>
</comment>
<dbReference type="Gene3D" id="3.30.310.10">
    <property type="entry name" value="TATA-Binding Protein"/>
    <property type="match status" value="1"/>
</dbReference>
<dbReference type="HAMAP" id="MF_00053">
    <property type="entry name" value="RNase_HIII"/>
    <property type="match status" value="1"/>
</dbReference>
<evidence type="ECO:0000256" key="2">
    <source>
        <dbReference type="ARBA" id="ARBA00001946"/>
    </source>
</evidence>
<dbReference type="PANTHER" id="PTHR10954:SF23">
    <property type="entry name" value="RIBONUCLEASE"/>
    <property type="match status" value="1"/>
</dbReference>
<evidence type="ECO:0000256" key="9">
    <source>
        <dbReference type="ARBA" id="ARBA00022722"/>
    </source>
</evidence>
<organism evidence="17 18">
    <name type="scientific">Limosilactobacillus coleohominis 101-4-CHN</name>
    <dbReference type="NCBI Taxonomy" id="575594"/>
    <lineage>
        <taxon>Bacteria</taxon>
        <taxon>Bacillati</taxon>
        <taxon>Bacillota</taxon>
        <taxon>Bacilli</taxon>
        <taxon>Lactobacillales</taxon>
        <taxon>Lactobacillaceae</taxon>
        <taxon>Limosilactobacillus</taxon>
    </lineage>
</organism>
<keyword evidence="12 14" id="KW-0378">Hydrolase</keyword>
<dbReference type="GO" id="GO:0004523">
    <property type="term" value="F:RNA-DNA hybrid ribonuclease activity"/>
    <property type="evidence" value="ECO:0007669"/>
    <property type="project" value="UniProtKB-UniRule"/>
</dbReference>
<comment type="catalytic activity">
    <reaction evidence="1 14 15">
        <text>Endonucleolytic cleavage to 5'-phosphomonoester.</text>
        <dbReference type="EC" id="3.1.26.4"/>
    </reaction>
</comment>
<dbReference type="GO" id="GO:0043137">
    <property type="term" value="P:DNA replication, removal of RNA primer"/>
    <property type="evidence" value="ECO:0007669"/>
    <property type="project" value="TreeGrafter"/>
</dbReference>
<evidence type="ECO:0000256" key="3">
    <source>
        <dbReference type="ARBA" id="ARBA00004065"/>
    </source>
</evidence>
<dbReference type="InterPro" id="IPR012295">
    <property type="entry name" value="TBP_dom_sf"/>
</dbReference>
<sequence>MTEVLKVTPTKLNQIANHYTTHTAHQKLPKGTKFMAKLPGVTITGYQSGKVMFQGKLASQEASQWQAAAVSTNEVYPQMKSANDLPTNFSQLAVLGSDEVGTGSYFGPLTTAAVFVDQDHLASLRKLGVEDSKKLSDPTIIKIAKQIMAQCPYHVVNVKPQDYNRLIRKYNQAQLKAICHNFVLGKVLNQIAPVQPAAILIDQFVQPSTYFRYVRDQSPIIDKHVFFKEKGESYHLAVAAASIVARYISLQTMDDLSARAGITLPIGAGLKVDQVAAQLLKQGQDLNNFAKLHFANTKKAIKLARQ</sequence>
<feature type="binding site" evidence="14 15">
    <location>
        <position position="202"/>
    </location>
    <ligand>
        <name>a divalent metal cation</name>
        <dbReference type="ChEBI" id="CHEBI:60240"/>
    </ligand>
</feature>
<evidence type="ECO:0000313" key="18">
    <source>
        <dbReference type="Proteomes" id="UP000003987"/>
    </source>
</evidence>
<dbReference type="PROSITE" id="PS51975">
    <property type="entry name" value="RNASE_H_2"/>
    <property type="match status" value="1"/>
</dbReference>
<dbReference type="GO" id="GO:0003723">
    <property type="term" value="F:RNA binding"/>
    <property type="evidence" value="ECO:0007669"/>
    <property type="project" value="UniProtKB-UniRule"/>
</dbReference>
<evidence type="ECO:0000256" key="1">
    <source>
        <dbReference type="ARBA" id="ARBA00000077"/>
    </source>
</evidence>
<dbReference type="GO" id="GO:0006298">
    <property type="term" value="P:mismatch repair"/>
    <property type="evidence" value="ECO:0007669"/>
    <property type="project" value="TreeGrafter"/>
</dbReference>
<dbReference type="PIRSF" id="PIRSF037748">
    <property type="entry name" value="RnhC"/>
    <property type="match status" value="1"/>
</dbReference>
<evidence type="ECO:0000256" key="11">
    <source>
        <dbReference type="ARBA" id="ARBA00022759"/>
    </source>
</evidence>
<feature type="binding site" evidence="14 15">
    <location>
        <position position="98"/>
    </location>
    <ligand>
        <name>a divalent metal cation</name>
        <dbReference type="ChEBI" id="CHEBI:60240"/>
    </ligand>
</feature>
<feature type="domain" description="RNase H type-2" evidence="16">
    <location>
        <begin position="92"/>
        <end position="306"/>
    </location>
</feature>
<dbReference type="HOGENOM" id="CLU_059546_1_0_9"/>
<keyword evidence="8 14" id="KW-0963">Cytoplasm</keyword>
<dbReference type="EC" id="3.1.26.4" evidence="6 14"/>
<dbReference type="RefSeq" id="WP_006916835.1">
    <property type="nucleotide sequence ID" value="NZ_GG698804.1"/>
</dbReference>
<dbReference type="InterPro" id="IPR024568">
    <property type="entry name" value="RNase_HIII_N"/>
</dbReference>
<proteinExistence type="inferred from homology"/>
<feature type="binding site" evidence="14 15">
    <location>
        <position position="99"/>
    </location>
    <ligand>
        <name>a divalent metal cation</name>
        <dbReference type="ChEBI" id="CHEBI:60240"/>
    </ligand>
</feature>
<dbReference type="SUPFAM" id="SSF53098">
    <property type="entry name" value="Ribonuclease H-like"/>
    <property type="match status" value="1"/>
</dbReference>
<dbReference type="GO" id="GO:0032299">
    <property type="term" value="C:ribonuclease H2 complex"/>
    <property type="evidence" value="ECO:0007669"/>
    <property type="project" value="TreeGrafter"/>
</dbReference>
<keyword evidence="9 14" id="KW-0540">Nuclease</keyword>
<dbReference type="EMBL" id="GG698804">
    <property type="protein sequence ID" value="EEU29993.1"/>
    <property type="molecule type" value="Genomic_DNA"/>
</dbReference>
<dbReference type="InterPro" id="IPR036397">
    <property type="entry name" value="RNaseH_sf"/>
</dbReference>
<gene>
    <name evidence="14 17" type="primary">rnhC</name>
    <name evidence="17" type="ORF">HMPREF0501_00998</name>
</gene>
<evidence type="ECO:0000313" key="17">
    <source>
        <dbReference type="EMBL" id="EEU29993.1"/>
    </source>
</evidence>
<dbReference type="NCBIfam" id="TIGR00716">
    <property type="entry name" value="rnhC"/>
    <property type="match status" value="1"/>
</dbReference>
<dbReference type="AlphaFoldDB" id="C7XWJ5"/>
<keyword evidence="10 14" id="KW-0479">Metal-binding</keyword>
<dbReference type="InterPro" id="IPR024567">
    <property type="entry name" value="RNase_HII/HIII_dom"/>
</dbReference>
<dbReference type="Gene3D" id="3.30.420.10">
    <property type="entry name" value="Ribonuclease H-like superfamily/Ribonuclease H"/>
    <property type="match status" value="1"/>
</dbReference>
<keyword evidence="13 14" id="KW-0460">Magnesium</keyword>
<dbReference type="OrthoDB" id="9777935at2"/>
<comment type="subcellular location">
    <subcellularLocation>
        <location evidence="4 14">Cytoplasm</location>
    </subcellularLocation>
</comment>
<evidence type="ECO:0000256" key="15">
    <source>
        <dbReference type="PROSITE-ProRule" id="PRU01319"/>
    </source>
</evidence>
<dbReference type="FunFam" id="3.30.420.10:FF:000047">
    <property type="entry name" value="Ribonuclease HIII"/>
    <property type="match status" value="1"/>
</dbReference>
<dbReference type="InterPro" id="IPR001352">
    <property type="entry name" value="RNase_HII/HIII"/>
</dbReference>
<evidence type="ECO:0000256" key="6">
    <source>
        <dbReference type="ARBA" id="ARBA00012180"/>
    </source>
</evidence>
<dbReference type="Pfam" id="PF01351">
    <property type="entry name" value="RNase_HII"/>
    <property type="match status" value="1"/>
</dbReference>
<comment type="cofactor">
    <cofactor evidence="14 15">
        <name>Mn(2+)</name>
        <dbReference type="ChEBI" id="CHEBI:29035"/>
    </cofactor>
    <cofactor evidence="14 15">
        <name>Mg(2+)</name>
        <dbReference type="ChEBI" id="CHEBI:18420"/>
    </cofactor>
    <text evidence="14 15">Manganese or magnesium. Binds 1 divalent metal ion per monomer in the absence of substrate. May bind a second metal ion after substrate binding.</text>
</comment>
<evidence type="ECO:0000256" key="12">
    <source>
        <dbReference type="ARBA" id="ARBA00022801"/>
    </source>
</evidence>
<evidence type="ECO:0000259" key="16">
    <source>
        <dbReference type="PROSITE" id="PS51975"/>
    </source>
</evidence>
<evidence type="ECO:0000256" key="13">
    <source>
        <dbReference type="ARBA" id="ARBA00022842"/>
    </source>
</evidence>
<evidence type="ECO:0000256" key="5">
    <source>
        <dbReference type="ARBA" id="ARBA00008378"/>
    </source>
</evidence>
<reference evidence="17 18" key="1">
    <citation type="submission" date="2009-06" db="EMBL/GenBank/DDBJ databases">
        <title>The Genome Sequence of Lactobacillus coleohominis strain 101-4-CHN.</title>
        <authorList>
            <consortium name="The Broad Institute Genome Sequencing Platform"/>
            <person name="Ward D."/>
            <person name="Young S.K."/>
            <person name="Zeng Q."/>
            <person name="Koehrsen M."/>
            <person name="Alvarado L."/>
            <person name="Berlin A."/>
            <person name="Borenstein D."/>
            <person name="Chen Z."/>
            <person name="Engels R."/>
            <person name="Freedman E."/>
            <person name="Gellesch M."/>
            <person name="Goldberg J."/>
            <person name="Griggs A."/>
            <person name="Gujja S."/>
            <person name="Heiman D."/>
            <person name="Hepburn T."/>
            <person name="Howarth C."/>
            <person name="Jen D."/>
            <person name="Larson L."/>
            <person name="Lewis B."/>
            <person name="Mehta T."/>
            <person name="Park D."/>
            <person name="Pearson M."/>
            <person name="Roberts A."/>
            <person name="Saif S."/>
            <person name="Shea T."/>
            <person name="Shenoy N."/>
            <person name="Sisk P."/>
            <person name="Stolte C."/>
            <person name="Sykes S."/>
            <person name="Walk T."/>
            <person name="White J."/>
            <person name="Yandava C."/>
            <person name="Liu Y."/>
            <person name="Xu Q."/>
            <person name="Lander E."/>
            <person name="Nusbaum C."/>
            <person name="Galagan J."/>
            <person name="Birren B."/>
        </authorList>
    </citation>
    <scope>NUCLEOTIDE SEQUENCE [LARGE SCALE GENOMIC DNA]</scope>
    <source>
        <strain evidence="17 18">101-4-CHN</strain>
    </source>
</reference>
<comment type="cofactor">
    <cofactor evidence="2">
        <name>Mg(2+)</name>
        <dbReference type="ChEBI" id="CHEBI:18420"/>
    </cofactor>
</comment>
<keyword evidence="11 14" id="KW-0255">Endonuclease</keyword>
<dbReference type="CDD" id="cd06590">
    <property type="entry name" value="RNase_HII_bacteria_HIII_like"/>
    <property type="match status" value="1"/>
</dbReference>
<dbReference type="STRING" id="575594.HMPREF0501_00998"/>